<evidence type="ECO:0000313" key="13">
    <source>
        <dbReference type="Proteomes" id="UP000759131"/>
    </source>
</evidence>
<evidence type="ECO:0000256" key="1">
    <source>
        <dbReference type="ARBA" id="ARBA00004370"/>
    </source>
</evidence>
<dbReference type="PROSITE" id="PS50262">
    <property type="entry name" value="G_PROTEIN_RECEP_F1_2"/>
    <property type="match status" value="1"/>
</dbReference>
<dbReference type="PANTHER" id="PTHR24372">
    <property type="entry name" value="GLYCOPROTEIN HORMONE RECEPTOR"/>
    <property type="match status" value="1"/>
</dbReference>
<feature type="transmembrane region" description="Helical" evidence="10">
    <location>
        <begin position="12"/>
        <end position="31"/>
    </location>
</feature>
<dbReference type="PRINTS" id="PR00237">
    <property type="entry name" value="GPCRRHODOPSN"/>
</dbReference>
<dbReference type="OrthoDB" id="6022531at2759"/>
<evidence type="ECO:0000256" key="3">
    <source>
        <dbReference type="ARBA" id="ARBA00022614"/>
    </source>
</evidence>
<evidence type="ECO:0000256" key="8">
    <source>
        <dbReference type="RuleBase" id="RU000688"/>
    </source>
</evidence>
<name>A0A7R9LD48_9ACAR</name>
<dbReference type="GO" id="GO:0007189">
    <property type="term" value="P:adenylate cyclase-activating G protein-coupled receptor signaling pathway"/>
    <property type="evidence" value="ECO:0007669"/>
    <property type="project" value="TreeGrafter"/>
</dbReference>
<keyword evidence="8" id="KW-0675">Receptor</keyword>
<feature type="transmembrane region" description="Helical" evidence="10">
    <location>
        <begin position="185"/>
        <end position="207"/>
    </location>
</feature>
<evidence type="ECO:0000256" key="7">
    <source>
        <dbReference type="ARBA" id="ARBA00023136"/>
    </source>
</evidence>
<evidence type="ECO:0000259" key="11">
    <source>
        <dbReference type="PROSITE" id="PS50262"/>
    </source>
</evidence>
<keyword evidence="4 8" id="KW-0812">Transmembrane</keyword>
<evidence type="ECO:0000256" key="5">
    <source>
        <dbReference type="ARBA" id="ARBA00022737"/>
    </source>
</evidence>
<evidence type="ECO:0000256" key="10">
    <source>
        <dbReference type="SAM" id="Phobius"/>
    </source>
</evidence>
<organism evidence="12">
    <name type="scientific">Medioppia subpectinata</name>
    <dbReference type="NCBI Taxonomy" id="1979941"/>
    <lineage>
        <taxon>Eukaryota</taxon>
        <taxon>Metazoa</taxon>
        <taxon>Ecdysozoa</taxon>
        <taxon>Arthropoda</taxon>
        <taxon>Chelicerata</taxon>
        <taxon>Arachnida</taxon>
        <taxon>Acari</taxon>
        <taxon>Acariformes</taxon>
        <taxon>Sarcoptiformes</taxon>
        <taxon>Oribatida</taxon>
        <taxon>Brachypylina</taxon>
        <taxon>Oppioidea</taxon>
        <taxon>Oppiidae</taxon>
        <taxon>Medioppia</taxon>
    </lineage>
</organism>
<feature type="non-terminal residue" evidence="12">
    <location>
        <position position="254"/>
    </location>
</feature>
<dbReference type="GO" id="GO:0005886">
    <property type="term" value="C:plasma membrane"/>
    <property type="evidence" value="ECO:0007669"/>
    <property type="project" value="TreeGrafter"/>
</dbReference>
<keyword evidence="8" id="KW-0297">G-protein coupled receptor</keyword>
<feature type="domain" description="G-protein coupled receptors family 1 profile" evidence="11">
    <location>
        <begin position="1"/>
        <end position="205"/>
    </location>
</feature>
<dbReference type="Gene3D" id="1.20.1070.10">
    <property type="entry name" value="Rhodopsin 7-helix transmembrane proteins"/>
    <property type="match status" value="1"/>
</dbReference>
<dbReference type="GO" id="GO:0009755">
    <property type="term" value="P:hormone-mediated signaling pathway"/>
    <property type="evidence" value="ECO:0007669"/>
    <property type="project" value="TreeGrafter"/>
</dbReference>
<dbReference type="AlphaFoldDB" id="A0A7R9LD48"/>
<comment type="subcellular location">
    <subcellularLocation>
        <location evidence="1">Membrane</location>
    </subcellularLocation>
</comment>
<reference evidence="12" key="1">
    <citation type="submission" date="2020-11" db="EMBL/GenBank/DDBJ databases">
        <authorList>
            <person name="Tran Van P."/>
        </authorList>
    </citation>
    <scope>NUCLEOTIDE SEQUENCE</scope>
</reference>
<feature type="transmembrane region" description="Helical" evidence="10">
    <location>
        <begin position="153"/>
        <end position="179"/>
    </location>
</feature>
<dbReference type="PROSITE" id="PS00237">
    <property type="entry name" value="G_PROTEIN_RECEP_F1_1"/>
    <property type="match status" value="1"/>
</dbReference>
<feature type="transmembrane region" description="Helical" evidence="10">
    <location>
        <begin position="107"/>
        <end position="132"/>
    </location>
</feature>
<keyword evidence="7 10" id="KW-0472">Membrane</keyword>
<feature type="region of interest" description="Disordered" evidence="9">
    <location>
        <begin position="232"/>
        <end position="254"/>
    </location>
</feature>
<dbReference type="EMBL" id="OC876697">
    <property type="protein sequence ID" value="CAD7639482.1"/>
    <property type="molecule type" value="Genomic_DNA"/>
</dbReference>
<evidence type="ECO:0000256" key="6">
    <source>
        <dbReference type="ARBA" id="ARBA00022989"/>
    </source>
</evidence>
<feature type="transmembrane region" description="Helical" evidence="10">
    <location>
        <begin position="52"/>
        <end position="72"/>
    </location>
</feature>
<evidence type="ECO:0000256" key="2">
    <source>
        <dbReference type="ARBA" id="ARBA00010663"/>
    </source>
</evidence>
<keyword evidence="6 10" id="KW-1133">Transmembrane helix</keyword>
<keyword evidence="3" id="KW-0433">Leucine-rich repeat</keyword>
<evidence type="ECO:0000256" key="4">
    <source>
        <dbReference type="ARBA" id="ARBA00022692"/>
    </source>
</evidence>
<proteinExistence type="inferred from homology"/>
<dbReference type="SUPFAM" id="SSF81321">
    <property type="entry name" value="Family A G protein-coupled receptor-like"/>
    <property type="match status" value="1"/>
</dbReference>
<dbReference type="PANTHER" id="PTHR24372:SF77">
    <property type="entry name" value="G-PROTEIN COUPLED RECEPTORS FAMILY 1 PROFILE DOMAIN-CONTAINING PROTEIN"/>
    <property type="match status" value="1"/>
</dbReference>
<evidence type="ECO:0000256" key="9">
    <source>
        <dbReference type="SAM" id="MobiDB-lite"/>
    </source>
</evidence>
<gene>
    <name evidence="12" type="ORF">OSB1V03_LOCUS17813</name>
</gene>
<evidence type="ECO:0000313" key="12">
    <source>
        <dbReference type="EMBL" id="CAD7639482.1"/>
    </source>
</evidence>
<keyword evidence="13" id="KW-1185">Reference proteome</keyword>
<comment type="similarity">
    <text evidence="2 8">Belongs to the G-protein coupled receptor 1 family.</text>
</comment>
<keyword evidence="5" id="KW-0677">Repeat</keyword>
<accession>A0A7R9LD48</accession>
<dbReference type="GO" id="GO:0008528">
    <property type="term" value="F:G protein-coupled peptide receptor activity"/>
    <property type="evidence" value="ECO:0007669"/>
    <property type="project" value="TreeGrafter"/>
</dbReference>
<dbReference type="InterPro" id="IPR000276">
    <property type="entry name" value="GPCR_Rhodpsn"/>
</dbReference>
<protein>
    <recommendedName>
        <fullName evidence="11">G-protein coupled receptors family 1 profile domain-containing protein</fullName>
    </recommendedName>
</protein>
<feature type="compositionally biased region" description="Low complexity" evidence="9">
    <location>
        <begin position="235"/>
        <end position="248"/>
    </location>
</feature>
<dbReference type="Proteomes" id="UP000759131">
    <property type="component" value="Unassembled WGS sequence"/>
</dbReference>
<dbReference type="EMBL" id="CAJPIZ010022122">
    <property type="protein sequence ID" value="CAG2117860.1"/>
    <property type="molecule type" value="Genomic_DNA"/>
</dbReference>
<dbReference type="Pfam" id="PF00001">
    <property type="entry name" value="7tm_1"/>
    <property type="match status" value="1"/>
</dbReference>
<keyword evidence="8" id="KW-0807">Transducer</keyword>
<dbReference type="InterPro" id="IPR017452">
    <property type="entry name" value="GPCR_Rhodpsn_7TM"/>
</dbReference>
<sequence>MWRQSTLCHFAGFLSTLSSEFSVFTLTVITLDRFLKIVFPLRFRKIKMRNACIIMGLLWILCIALSAAPLIVPQLEFDYFDNFYGRSGVCLALHITQERPNGWEYSVFVFLVLNFLSFTTIAIAYLWMFFVAKNTSIAVRTPEHKIHNRMARRMMFIVMTDFWCWMPIILLGIISFYGVKIPPQAFAWVAVFVLPLNAAINPTLYTLSTLVYRKKSSNPHTVSLNRSFKARNHNNHNINNSPPKNNNNFKTSFI</sequence>